<organism evidence="1 2">
    <name type="scientific">Parathielavia appendiculata</name>
    <dbReference type="NCBI Taxonomy" id="2587402"/>
    <lineage>
        <taxon>Eukaryota</taxon>
        <taxon>Fungi</taxon>
        <taxon>Dikarya</taxon>
        <taxon>Ascomycota</taxon>
        <taxon>Pezizomycotina</taxon>
        <taxon>Sordariomycetes</taxon>
        <taxon>Sordariomycetidae</taxon>
        <taxon>Sordariales</taxon>
        <taxon>Chaetomiaceae</taxon>
        <taxon>Parathielavia</taxon>
    </lineage>
</organism>
<keyword evidence="2" id="KW-1185">Reference proteome</keyword>
<dbReference type="AlphaFoldDB" id="A0AAN6Z646"/>
<dbReference type="RefSeq" id="XP_062649375.1">
    <property type="nucleotide sequence ID" value="XM_062792325.1"/>
</dbReference>
<evidence type="ECO:0000313" key="1">
    <source>
        <dbReference type="EMBL" id="KAK4125604.1"/>
    </source>
</evidence>
<proteinExistence type="predicted"/>
<sequence length="64" mass="7362">MWIKANFGTDPTKSFKYDPSQYGERQWPRPGLCNVPWIYKDPGLCTAWTHSALEIPTRNGSSYP</sequence>
<comment type="caution">
    <text evidence="1">The sequence shown here is derived from an EMBL/GenBank/DDBJ whole genome shotgun (WGS) entry which is preliminary data.</text>
</comment>
<evidence type="ECO:0000313" key="2">
    <source>
        <dbReference type="Proteomes" id="UP001302602"/>
    </source>
</evidence>
<accession>A0AAN6Z646</accession>
<dbReference type="EMBL" id="MU853225">
    <property type="protein sequence ID" value="KAK4125604.1"/>
    <property type="molecule type" value="Genomic_DNA"/>
</dbReference>
<dbReference type="GeneID" id="87829094"/>
<reference evidence="1" key="1">
    <citation type="journal article" date="2023" name="Mol. Phylogenet. Evol.">
        <title>Genome-scale phylogeny and comparative genomics of the fungal order Sordariales.</title>
        <authorList>
            <person name="Hensen N."/>
            <person name="Bonometti L."/>
            <person name="Westerberg I."/>
            <person name="Brannstrom I.O."/>
            <person name="Guillou S."/>
            <person name="Cros-Aarteil S."/>
            <person name="Calhoun S."/>
            <person name="Haridas S."/>
            <person name="Kuo A."/>
            <person name="Mondo S."/>
            <person name="Pangilinan J."/>
            <person name="Riley R."/>
            <person name="LaButti K."/>
            <person name="Andreopoulos B."/>
            <person name="Lipzen A."/>
            <person name="Chen C."/>
            <person name="Yan M."/>
            <person name="Daum C."/>
            <person name="Ng V."/>
            <person name="Clum A."/>
            <person name="Steindorff A."/>
            <person name="Ohm R.A."/>
            <person name="Martin F."/>
            <person name="Silar P."/>
            <person name="Natvig D.O."/>
            <person name="Lalanne C."/>
            <person name="Gautier V."/>
            <person name="Ament-Velasquez S.L."/>
            <person name="Kruys A."/>
            <person name="Hutchinson M.I."/>
            <person name="Powell A.J."/>
            <person name="Barry K."/>
            <person name="Miller A.N."/>
            <person name="Grigoriev I.V."/>
            <person name="Debuchy R."/>
            <person name="Gladieux P."/>
            <person name="Hiltunen Thoren M."/>
            <person name="Johannesson H."/>
        </authorList>
    </citation>
    <scope>NUCLEOTIDE SEQUENCE</scope>
    <source>
        <strain evidence="1">CBS 731.68</strain>
    </source>
</reference>
<protein>
    <submittedName>
        <fullName evidence="1">Uncharacterized protein</fullName>
    </submittedName>
</protein>
<name>A0AAN6Z646_9PEZI</name>
<reference evidence="1" key="2">
    <citation type="submission" date="2023-05" db="EMBL/GenBank/DDBJ databases">
        <authorList>
            <consortium name="Lawrence Berkeley National Laboratory"/>
            <person name="Steindorff A."/>
            <person name="Hensen N."/>
            <person name="Bonometti L."/>
            <person name="Westerberg I."/>
            <person name="Brannstrom I.O."/>
            <person name="Guillou S."/>
            <person name="Cros-Aarteil S."/>
            <person name="Calhoun S."/>
            <person name="Haridas S."/>
            <person name="Kuo A."/>
            <person name="Mondo S."/>
            <person name="Pangilinan J."/>
            <person name="Riley R."/>
            <person name="Labutti K."/>
            <person name="Andreopoulos B."/>
            <person name="Lipzen A."/>
            <person name="Chen C."/>
            <person name="Yanf M."/>
            <person name="Daum C."/>
            <person name="Ng V."/>
            <person name="Clum A."/>
            <person name="Ohm R."/>
            <person name="Martin F."/>
            <person name="Silar P."/>
            <person name="Natvig D."/>
            <person name="Lalanne C."/>
            <person name="Gautier V."/>
            <person name="Ament-Velasquez S.L."/>
            <person name="Kruys A."/>
            <person name="Hutchinson M.I."/>
            <person name="Powell A.J."/>
            <person name="Barry K."/>
            <person name="Miller A.N."/>
            <person name="Grigoriev I.V."/>
            <person name="Debuchy R."/>
            <person name="Gladieux P."/>
            <person name="Thoren M.H."/>
            <person name="Johannesson H."/>
        </authorList>
    </citation>
    <scope>NUCLEOTIDE SEQUENCE</scope>
    <source>
        <strain evidence="1">CBS 731.68</strain>
    </source>
</reference>
<gene>
    <name evidence="1" type="ORF">N657DRAFT_642347</name>
</gene>
<dbReference type="Proteomes" id="UP001302602">
    <property type="component" value="Unassembled WGS sequence"/>
</dbReference>